<dbReference type="Pfam" id="PF10605">
    <property type="entry name" value="3HBOH"/>
    <property type="match status" value="1"/>
</dbReference>
<name>A0ABV1K4B1_9PSEU</name>
<proteinExistence type="inferred from homology"/>
<evidence type="ECO:0000313" key="10">
    <source>
        <dbReference type="Proteomes" id="UP001494902"/>
    </source>
</evidence>
<keyword evidence="7" id="KW-1015">Disulfide bond</keyword>
<gene>
    <name evidence="9" type="ORF">WIS52_02260</name>
</gene>
<keyword evidence="10" id="KW-1185">Reference proteome</keyword>
<evidence type="ECO:0000313" key="9">
    <source>
        <dbReference type="EMBL" id="MEQ3549282.1"/>
    </source>
</evidence>
<keyword evidence="4 8" id="KW-0732">Signal</keyword>
<dbReference type="EMBL" id="JBEDNQ010000001">
    <property type="protein sequence ID" value="MEQ3549282.1"/>
    <property type="molecule type" value="Genomic_DNA"/>
</dbReference>
<comment type="similarity">
    <text evidence="1">Belongs to the tannase family.</text>
</comment>
<protein>
    <submittedName>
        <fullName evidence="9">3-hydroxybutyrate oligomer hydrolase family protein</fullName>
    </submittedName>
</protein>
<accession>A0ABV1K4B1</accession>
<comment type="caution">
    <text evidence="9">The sequence shown here is derived from an EMBL/GenBank/DDBJ whole genome shotgun (WGS) entry which is preliminary data.</text>
</comment>
<dbReference type="InterPro" id="IPR011118">
    <property type="entry name" value="Tannase/feruloyl_esterase"/>
</dbReference>
<reference evidence="9 10" key="1">
    <citation type="submission" date="2024-03" db="EMBL/GenBank/DDBJ databases">
        <title>Draft genome sequence of Pseudonocardia nematodicida JCM 31783.</title>
        <authorList>
            <person name="Butdee W."/>
            <person name="Duangmal K."/>
        </authorList>
    </citation>
    <scope>NUCLEOTIDE SEQUENCE [LARGE SCALE GENOMIC DNA]</scope>
    <source>
        <strain evidence="9 10">JCM 31783</strain>
    </source>
</reference>
<dbReference type="InterPro" id="IPR029058">
    <property type="entry name" value="AB_hydrolase_fold"/>
</dbReference>
<dbReference type="Proteomes" id="UP001494902">
    <property type="component" value="Unassembled WGS sequence"/>
</dbReference>
<keyword evidence="6" id="KW-0106">Calcium</keyword>
<dbReference type="Gene3D" id="3.40.50.1820">
    <property type="entry name" value="alpha/beta hydrolase"/>
    <property type="match status" value="1"/>
</dbReference>
<evidence type="ECO:0000256" key="7">
    <source>
        <dbReference type="ARBA" id="ARBA00023157"/>
    </source>
</evidence>
<dbReference type="SUPFAM" id="SSF53474">
    <property type="entry name" value="alpha/beta-Hydrolases"/>
    <property type="match status" value="1"/>
</dbReference>
<evidence type="ECO:0000256" key="8">
    <source>
        <dbReference type="SAM" id="SignalP"/>
    </source>
</evidence>
<evidence type="ECO:0000256" key="2">
    <source>
        <dbReference type="ARBA" id="ARBA00022487"/>
    </source>
</evidence>
<feature type="signal peptide" evidence="8">
    <location>
        <begin position="1"/>
        <end position="26"/>
    </location>
</feature>
<keyword evidence="5 9" id="KW-0378">Hydrolase</keyword>
<feature type="chain" id="PRO_5045807290" evidence="8">
    <location>
        <begin position="27"/>
        <end position="415"/>
    </location>
</feature>
<evidence type="ECO:0000256" key="6">
    <source>
        <dbReference type="ARBA" id="ARBA00022837"/>
    </source>
</evidence>
<evidence type="ECO:0000256" key="4">
    <source>
        <dbReference type="ARBA" id="ARBA00022729"/>
    </source>
</evidence>
<organism evidence="9 10">
    <name type="scientific">Pseudonocardia nematodicida</name>
    <dbReference type="NCBI Taxonomy" id="1206997"/>
    <lineage>
        <taxon>Bacteria</taxon>
        <taxon>Bacillati</taxon>
        <taxon>Actinomycetota</taxon>
        <taxon>Actinomycetes</taxon>
        <taxon>Pseudonocardiales</taxon>
        <taxon>Pseudonocardiaceae</taxon>
        <taxon>Pseudonocardia</taxon>
    </lineage>
</organism>
<dbReference type="GO" id="GO:0016787">
    <property type="term" value="F:hydrolase activity"/>
    <property type="evidence" value="ECO:0007669"/>
    <property type="project" value="UniProtKB-KW"/>
</dbReference>
<dbReference type="RefSeq" id="WP_349296367.1">
    <property type="nucleotide sequence ID" value="NZ_JBEDNQ010000001.1"/>
</dbReference>
<keyword evidence="2" id="KW-0719">Serine esterase</keyword>
<evidence type="ECO:0000256" key="5">
    <source>
        <dbReference type="ARBA" id="ARBA00022801"/>
    </source>
</evidence>
<evidence type="ECO:0000256" key="3">
    <source>
        <dbReference type="ARBA" id="ARBA00022723"/>
    </source>
</evidence>
<evidence type="ECO:0000256" key="1">
    <source>
        <dbReference type="ARBA" id="ARBA00006249"/>
    </source>
</evidence>
<sequence length="415" mass="44709">MRIRTGLVTAALAATALVVTALPAAASPPAPAGCDPGLAVPGAERQVVSCVDDLTTTGTVASGHTVEADWAGLTSESLSRPEHPVPGVQVDGHFADDSSTNTHHGWDTDSQFVLRLPEHWNGGMVVSGSPGNRAQYAGDRAIADDVLARGYAFAATDKGNTGTEFHVGAGAPGDAVAEWNIRVTELTRAASETARRHYGMPPSRTLMAGLSNGGYLVRWQLENHPELYDGGVDWEGVLWRADGPNLLTFLPPALEAYPGFLAGDEAAADRIREAGFEPGSEFLWPFHHEVYWQLTQQIYREVFDPAYDGPDTSYDYAARPDEVRDAVRKVELTGDIGKPLITVHGTLDTLLPIRETSDVYAELVRDAGRGSLHTYHRVEGGTHTDGLVDQYPDRLVPLAPEFRKAVDELEQQLAG</sequence>
<keyword evidence="3" id="KW-0479">Metal-binding</keyword>
<dbReference type="InterPro" id="IPR016582">
    <property type="entry name" value="OHBut_olig_hydro_put"/>
</dbReference>
<dbReference type="Pfam" id="PF07519">
    <property type="entry name" value="Tannase"/>
    <property type="match status" value="1"/>
</dbReference>